<accession>A0AAW5ZYM6</accession>
<name>A0AAW5ZYM6_RALSL</name>
<feature type="non-terminal residue" evidence="1">
    <location>
        <position position="1"/>
    </location>
</feature>
<gene>
    <name evidence="1" type="ORF">LBW59_25480</name>
</gene>
<dbReference type="Pfam" id="PF13332">
    <property type="entry name" value="Fil_haemagg_2"/>
    <property type="match status" value="2"/>
</dbReference>
<dbReference type="Proteomes" id="UP001144050">
    <property type="component" value="Unassembled WGS sequence"/>
</dbReference>
<evidence type="ECO:0000313" key="2">
    <source>
        <dbReference type="Proteomes" id="UP001144050"/>
    </source>
</evidence>
<reference evidence="1" key="1">
    <citation type="submission" date="2021-09" db="EMBL/GenBank/DDBJ databases">
        <title>Genomic analysis of Ralstonia spp.</title>
        <authorList>
            <person name="Aburjaile F."/>
            <person name="Ariute J.C."/>
            <person name="Pais A.K.L."/>
            <person name="Albuquerque G.M.R."/>
            <person name="Silva A.M.F."/>
            <person name="Brenig B."/>
            <person name="Azevedo V."/>
            <person name="Matiuzzi M."/>
            <person name="Ramos R."/>
            <person name="Goes-Neto A."/>
            <person name="Soares S."/>
            <person name="Iseppon A.M.B."/>
            <person name="Souza E."/>
            <person name="Gama M."/>
        </authorList>
    </citation>
    <scope>NUCLEOTIDE SEQUENCE</scope>
    <source>
        <strain evidence="1">CCRMRs91</strain>
    </source>
</reference>
<evidence type="ECO:0000313" key="1">
    <source>
        <dbReference type="EMBL" id="MDB0574080.1"/>
    </source>
</evidence>
<sequence>TGSTLSAGGTAALDAQRHVVLQASTDTYQESNSASTSGSHFTTAVTTLGDLGRNVGGGPNSSGVGLAPYGSAHSADNAAGSSSRQNASVVIGKSVQVQARTGDITVSGSGISALSDVDLLARQGKVDIVAGTDTSNRHEDHADRTIGDLGGNGYSGTVGVRSASRTLDTAKSQQSTIRSQVSSAAGNVTIVAGDNVTVHGADVSAGGDLKVTGRNVLLDAGQDAERSHQTESSSQYGVTLAMSGYAVSIAQSVEQAGRAVEQHKDPRVAALYLAQAALMGVNAVQSGAHLGKDIKNAMAGADAKIPQTQTQAQSAPTAFIKATVSIGGGSSSSESNAGATLNQGSTLRAGQNVTITATGKDASGKVVDGDIVARGSSISGRNVSLDAARDITLESRQDNTHQDSKNSGSNASIGVGFGLGGSQNGFTLELAAGFNRAHADGDAVTHVNSAVTAADTLTLNAGRDANLRGAQASGNTVNATVGRNLNVESRQDTDNYASRSESGGAQVSLCIPPICYGSAVSGS</sequence>
<proteinExistence type="predicted"/>
<feature type="non-terminal residue" evidence="1">
    <location>
        <position position="523"/>
    </location>
</feature>
<dbReference type="RefSeq" id="WP_271657488.1">
    <property type="nucleotide sequence ID" value="NZ_JAIVFG010000125.1"/>
</dbReference>
<dbReference type="EMBL" id="JAIVFG010000125">
    <property type="protein sequence ID" value="MDB0574080.1"/>
    <property type="molecule type" value="Genomic_DNA"/>
</dbReference>
<comment type="caution">
    <text evidence="1">The sequence shown here is derived from an EMBL/GenBank/DDBJ whole genome shotgun (WGS) entry which is preliminary data.</text>
</comment>
<dbReference type="AlphaFoldDB" id="A0AAW5ZYM6"/>
<organism evidence="1 2">
    <name type="scientific">Ralstonia solanacearum</name>
    <name type="common">Pseudomonas solanacearum</name>
    <dbReference type="NCBI Taxonomy" id="305"/>
    <lineage>
        <taxon>Bacteria</taxon>
        <taxon>Pseudomonadati</taxon>
        <taxon>Pseudomonadota</taxon>
        <taxon>Betaproteobacteria</taxon>
        <taxon>Burkholderiales</taxon>
        <taxon>Burkholderiaceae</taxon>
        <taxon>Ralstonia</taxon>
        <taxon>Ralstonia solanacearum species complex</taxon>
    </lineage>
</organism>
<dbReference type="GO" id="GO:0003824">
    <property type="term" value="F:catalytic activity"/>
    <property type="evidence" value="ECO:0007669"/>
    <property type="project" value="UniProtKB-ARBA"/>
</dbReference>
<dbReference type="InterPro" id="IPR025157">
    <property type="entry name" value="Hemagglutinin_rpt"/>
</dbReference>
<protein>
    <submittedName>
        <fullName evidence="1">Hemagglutinin repeat-containing protein</fullName>
    </submittedName>
</protein>